<evidence type="ECO:0000256" key="5">
    <source>
        <dbReference type="SAM" id="Phobius"/>
    </source>
</evidence>
<feature type="domain" description="Fe/B12 periplasmic-binding" evidence="6">
    <location>
        <begin position="68"/>
        <end position="327"/>
    </location>
</feature>
<gene>
    <name evidence="7" type="ORF">HJG54_01255</name>
</gene>
<dbReference type="AlphaFoldDB" id="A0AA97APH8"/>
<dbReference type="PANTHER" id="PTHR30532">
    <property type="entry name" value="IRON III DICITRATE-BINDING PERIPLASMIC PROTEIN"/>
    <property type="match status" value="1"/>
</dbReference>
<reference evidence="7" key="1">
    <citation type="submission" date="2020-05" db="EMBL/GenBank/DDBJ databases">
        <authorList>
            <person name="Zhu T."/>
            <person name="Keshari N."/>
            <person name="Lu X."/>
        </authorList>
    </citation>
    <scope>NUCLEOTIDE SEQUENCE</scope>
    <source>
        <strain evidence="7">NK1-12</strain>
    </source>
</reference>
<evidence type="ECO:0000313" key="7">
    <source>
        <dbReference type="EMBL" id="WNZ21633.1"/>
    </source>
</evidence>
<protein>
    <submittedName>
        <fullName evidence="7">Iron-siderophore ABC transporter substrate-binding protein</fullName>
    </submittedName>
</protein>
<sequence length="328" mass="36324">MLHRIRSHRCTVRYRIASLKYILIFLLILVFSAACASMSPSGTGSSRSDCRMIQHALGQTCVPNQPQRVIALSVPTLGNALALGVQPIASIVYFDDPPPYLAKHLESIQILGKEEQPNIEKVLALKPDLIIGIKYATEAIYPQLSRIAPTVVDDWEGYPSWRDHFDFVAKVLGKTEAAKQVWANYYQRIEALKSALGDRLQDLEVSFVHICCGTIDIDAKNSFNGSILADVGVQRPPSQAAPIAGGITSLSEERLMDINGDVLFVATEGEASLRKLAELKQKPLWKQLRAVQQNRVYPVNYPTWRGGNPLAADAVLDDLFKYLVNNPE</sequence>
<evidence type="ECO:0000256" key="1">
    <source>
        <dbReference type="ARBA" id="ARBA00004196"/>
    </source>
</evidence>
<comment type="subcellular location">
    <subcellularLocation>
        <location evidence="1">Cell envelope</location>
    </subcellularLocation>
</comment>
<keyword evidence="4" id="KW-0732">Signal</keyword>
<dbReference type="GO" id="GO:1901678">
    <property type="term" value="P:iron coordination entity transport"/>
    <property type="evidence" value="ECO:0007669"/>
    <property type="project" value="UniProtKB-ARBA"/>
</dbReference>
<dbReference type="EMBL" id="CP053586">
    <property type="protein sequence ID" value="WNZ21633.1"/>
    <property type="molecule type" value="Genomic_DNA"/>
</dbReference>
<comment type="similarity">
    <text evidence="2">Belongs to the bacterial solute-binding protein 8 family.</text>
</comment>
<proteinExistence type="inferred from homology"/>
<keyword evidence="3" id="KW-0813">Transport</keyword>
<feature type="transmembrane region" description="Helical" evidence="5">
    <location>
        <begin position="21"/>
        <end position="39"/>
    </location>
</feature>
<accession>A0AA97APH8</accession>
<dbReference type="PROSITE" id="PS50983">
    <property type="entry name" value="FE_B12_PBP"/>
    <property type="match status" value="1"/>
</dbReference>
<evidence type="ECO:0000256" key="3">
    <source>
        <dbReference type="ARBA" id="ARBA00022448"/>
    </source>
</evidence>
<dbReference type="InterPro" id="IPR002491">
    <property type="entry name" value="ABC_transptr_periplasmic_BD"/>
</dbReference>
<organism evidence="7">
    <name type="scientific">Leptolyngbya sp. NK1-12</name>
    <dbReference type="NCBI Taxonomy" id="2547451"/>
    <lineage>
        <taxon>Bacteria</taxon>
        <taxon>Bacillati</taxon>
        <taxon>Cyanobacteriota</taxon>
        <taxon>Cyanophyceae</taxon>
        <taxon>Leptolyngbyales</taxon>
        <taxon>Leptolyngbyaceae</taxon>
        <taxon>Leptolyngbya group</taxon>
        <taxon>Leptolyngbya</taxon>
    </lineage>
</organism>
<dbReference type="GO" id="GO:0030288">
    <property type="term" value="C:outer membrane-bounded periplasmic space"/>
    <property type="evidence" value="ECO:0007669"/>
    <property type="project" value="TreeGrafter"/>
</dbReference>
<keyword evidence="5" id="KW-0812">Transmembrane</keyword>
<dbReference type="Pfam" id="PF01497">
    <property type="entry name" value="Peripla_BP_2"/>
    <property type="match status" value="1"/>
</dbReference>
<dbReference type="PROSITE" id="PS51257">
    <property type="entry name" value="PROKAR_LIPOPROTEIN"/>
    <property type="match status" value="1"/>
</dbReference>
<keyword evidence="5" id="KW-1133">Transmembrane helix</keyword>
<evidence type="ECO:0000256" key="4">
    <source>
        <dbReference type="ARBA" id="ARBA00022729"/>
    </source>
</evidence>
<name>A0AA97APH8_9CYAN</name>
<dbReference type="SUPFAM" id="SSF53807">
    <property type="entry name" value="Helical backbone' metal receptor"/>
    <property type="match status" value="1"/>
</dbReference>
<dbReference type="CDD" id="cd01146">
    <property type="entry name" value="FhuD"/>
    <property type="match status" value="1"/>
</dbReference>
<keyword evidence="5" id="KW-0472">Membrane</keyword>
<dbReference type="PANTHER" id="PTHR30532:SF25">
    <property type="entry name" value="IRON(III) DICITRATE-BINDING PERIPLASMIC PROTEIN"/>
    <property type="match status" value="1"/>
</dbReference>
<evidence type="ECO:0000256" key="2">
    <source>
        <dbReference type="ARBA" id="ARBA00008814"/>
    </source>
</evidence>
<evidence type="ECO:0000259" key="6">
    <source>
        <dbReference type="PROSITE" id="PS50983"/>
    </source>
</evidence>
<dbReference type="InterPro" id="IPR051313">
    <property type="entry name" value="Bact_iron-sidero_bind"/>
</dbReference>
<dbReference type="Gene3D" id="3.40.50.1980">
    <property type="entry name" value="Nitrogenase molybdenum iron protein domain"/>
    <property type="match status" value="2"/>
</dbReference>